<organism evidence="2 3">
    <name type="scientific">Rhizopus stolonifer</name>
    <name type="common">Rhizopus nigricans</name>
    <dbReference type="NCBI Taxonomy" id="4846"/>
    <lineage>
        <taxon>Eukaryota</taxon>
        <taxon>Fungi</taxon>
        <taxon>Fungi incertae sedis</taxon>
        <taxon>Mucoromycota</taxon>
        <taxon>Mucoromycotina</taxon>
        <taxon>Mucoromycetes</taxon>
        <taxon>Mucorales</taxon>
        <taxon>Mucorineae</taxon>
        <taxon>Rhizopodaceae</taxon>
        <taxon>Rhizopus</taxon>
    </lineage>
</organism>
<dbReference type="PROSITE" id="PS50097">
    <property type="entry name" value="BTB"/>
    <property type="match status" value="1"/>
</dbReference>
<gene>
    <name evidence="2" type="ORF">CU098_013165</name>
</gene>
<dbReference type="SMART" id="SM00225">
    <property type="entry name" value="BTB"/>
    <property type="match status" value="1"/>
</dbReference>
<reference evidence="2 3" key="1">
    <citation type="journal article" date="2018" name="G3 (Bethesda)">
        <title>Phylogenetic and Phylogenomic Definition of Rhizopus Species.</title>
        <authorList>
            <person name="Gryganskyi A.P."/>
            <person name="Golan J."/>
            <person name="Dolatabadi S."/>
            <person name="Mondo S."/>
            <person name="Robb S."/>
            <person name="Idnurm A."/>
            <person name="Muszewska A."/>
            <person name="Steczkiewicz K."/>
            <person name="Masonjones S."/>
            <person name="Liao H.L."/>
            <person name="Gajdeczka M.T."/>
            <person name="Anike F."/>
            <person name="Vuek A."/>
            <person name="Anishchenko I.M."/>
            <person name="Voigt K."/>
            <person name="de Hoog G.S."/>
            <person name="Smith M.E."/>
            <person name="Heitman J."/>
            <person name="Vilgalys R."/>
            <person name="Stajich J.E."/>
        </authorList>
    </citation>
    <scope>NUCLEOTIDE SEQUENCE [LARGE SCALE GENOMIC DNA]</scope>
    <source>
        <strain evidence="2 3">LSU 92-RS-03</strain>
    </source>
</reference>
<name>A0A367KY24_RHIST</name>
<dbReference type="InterPro" id="IPR000210">
    <property type="entry name" value="BTB/POZ_dom"/>
</dbReference>
<dbReference type="EMBL" id="PJQM01000037">
    <property type="protein sequence ID" value="RCI07085.1"/>
    <property type="molecule type" value="Genomic_DNA"/>
</dbReference>
<dbReference type="Gene3D" id="3.30.710.10">
    <property type="entry name" value="Potassium Channel Kv1.1, Chain A"/>
    <property type="match status" value="1"/>
</dbReference>
<keyword evidence="3" id="KW-1185">Reference proteome</keyword>
<dbReference type="AlphaFoldDB" id="A0A367KY24"/>
<sequence>MTTQHTHLSLTMIYQSLKSQQTPSQFRTASVKVWDHTFRHWRHYAKEKKWPTTKLIRCMDYMFTQGVTVSNDRSLLLELKSFHASLDWILHRFPEDPLCLQQHVKFLSNLLPLSPPSLHQLFSQHKTVRKLLSLVEQETPAIRFYCLRALAHLTLPSDAPARLTQLLGKSLESDQALMITRLLDQAQAEADEHLLTIWQATMDQTEKTAILYSLTSVIYKSASRSVQARRAITDLYPRWFLVLASLCDRWCHDLFIEQPTMAKEEERALLKFLNLARVIADILPQRAGYTQVKDTVDLLTSVLMAFLCQGSLAERHMNGWLDYQLCIEVDSRELRVDAETLQRHERLLAFLLDIYMQYIQLSPHELESAPVLAWCLKSFLLLLHQHNLTESTLLARLRKLIVYHLHNEQVIRVLVNAPKILSESIWSPTLELARQGLVNHTSAQVYKADRALVSLELIAKSARGCERLVEANVLDLVDHLHWSPLLFRLHSRLVRLMATLAGRSAYIRVRLREAQLFEKIKHLLASAVEHSSLDGCRRLIKGCLLVITCFQYDTVSMPQWLSENSVLPLVLDLVFPTDPKAESDLRALASYLLDQVMSYPLGVRQMIEHPQALAQLCQASIESSHYTHSLASAAQKILCENLQVPILANAYGVYFKPLIQRPRIQRDPYRSICQSLHEKRQDLESLYAFAQTNDKALKLHEMTAVAMGYASLGGSMEGNWLETLCDMLVYDLNESDVRQTTAAQVIEIITLDFSWTVSPSKPLEIEKVGEGEEPVWFVTDDGQQLKTNRELLRHVSPIFSALLSKDYGESEMARIVLHDVTHKGLKEFVDMVYRLNAQEALSRDYDWSDLVTVLKLADRFGCRPIERMCKNWVLVHVKEMEEKSSEERRRCLEGLIELYRECVDPLEPDGGIQSSIWPFSNILNVSLKTILQYLTEACQTNGFLAMKSAKKMEELEAFCVGITTLLNKKEISES</sequence>
<dbReference type="OrthoDB" id="5353557at2759"/>
<proteinExistence type="predicted"/>
<dbReference type="Pfam" id="PF00651">
    <property type="entry name" value="BTB"/>
    <property type="match status" value="1"/>
</dbReference>
<evidence type="ECO:0000313" key="3">
    <source>
        <dbReference type="Proteomes" id="UP000253551"/>
    </source>
</evidence>
<evidence type="ECO:0000259" key="1">
    <source>
        <dbReference type="PROSITE" id="PS50097"/>
    </source>
</evidence>
<feature type="domain" description="BTB" evidence="1">
    <location>
        <begin position="773"/>
        <end position="833"/>
    </location>
</feature>
<accession>A0A367KY24</accession>
<evidence type="ECO:0000313" key="2">
    <source>
        <dbReference type="EMBL" id="RCI07085.1"/>
    </source>
</evidence>
<dbReference type="InterPro" id="IPR011333">
    <property type="entry name" value="SKP1/BTB/POZ_sf"/>
</dbReference>
<dbReference type="STRING" id="4846.A0A367KY24"/>
<comment type="caution">
    <text evidence="2">The sequence shown here is derived from an EMBL/GenBank/DDBJ whole genome shotgun (WGS) entry which is preliminary data.</text>
</comment>
<dbReference type="PANTHER" id="PTHR22744:SF17">
    <property type="entry name" value="BTB DOMAIN-CONTAINING PROTEIN"/>
    <property type="match status" value="1"/>
</dbReference>
<protein>
    <recommendedName>
        <fullName evidence="1">BTB domain-containing protein</fullName>
    </recommendedName>
</protein>
<dbReference type="PANTHER" id="PTHR22744">
    <property type="entry name" value="HELIX LOOP HELIX PROTEIN 21-RELATED"/>
    <property type="match status" value="1"/>
</dbReference>
<dbReference type="SUPFAM" id="SSF54695">
    <property type="entry name" value="POZ domain"/>
    <property type="match status" value="1"/>
</dbReference>
<dbReference type="Proteomes" id="UP000253551">
    <property type="component" value="Unassembled WGS sequence"/>
</dbReference>